<feature type="non-terminal residue" evidence="1">
    <location>
        <position position="52"/>
    </location>
</feature>
<dbReference type="AlphaFoldDB" id="A0A392SY68"/>
<keyword evidence="2" id="KW-1185">Reference proteome</keyword>
<organism evidence="1 2">
    <name type="scientific">Trifolium medium</name>
    <dbReference type="NCBI Taxonomy" id="97028"/>
    <lineage>
        <taxon>Eukaryota</taxon>
        <taxon>Viridiplantae</taxon>
        <taxon>Streptophyta</taxon>
        <taxon>Embryophyta</taxon>
        <taxon>Tracheophyta</taxon>
        <taxon>Spermatophyta</taxon>
        <taxon>Magnoliopsida</taxon>
        <taxon>eudicotyledons</taxon>
        <taxon>Gunneridae</taxon>
        <taxon>Pentapetalae</taxon>
        <taxon>rosids</taxon>
        <taxon>fabids</taxon>
        <taxon>Fabales</taxon>
        <taxon>Fabaceae</taxon>
        <taxon>Papilionoideae</taxon>
        <taxon>50 kb inversion clade</taxon>
        <taxon>NPAAA clade</taxon>
        <taxon>Hologalegina</taxon>
        <taxon>IRL clade</taxon>
        <taxon>Trifolieae</taxon>
        <taxon>Trifolium</taxon>
    </lineage>
</organism>
<protein>
    <submittedName>
        <fullName evidence="1">LRR receptor-like kinase</fullName>
    </submittedName>
</protein>
<dbReference type="EMBL" id="LXQA010453207">
    <property type="protein sequence ID" value="MCI52810.1"/>
    <property type="molecule type" value="Genomic_DNA"/>
</dbReference>
<evidence type="ECO:0000313" key="1">
    <source>
        <dbReference type="EMBL" id="MCI52810.1"/>
    </source>
</evidence>
<dbReference type="Proteomes" id="UP000265520">
    <property type="component" value="Unassembled WGS sequence"/>
</dbReference>
<keyword evidence="1" id="KW-0808">Transferase</keyword>
<name>A0A392SY68_9FABA</name>
<evidence type="ECO:0000313" key="2">
    <source>
        <dbReference type="Proteomes" id="UP000265520"/>
    </source>
</evidence>
<dbReference type="GO" id="GO:0016301">
    <property type="term" value="F:kinase activity"/>
    <property type="evidence" value="ECO:0007669"/>
    <property type="project" value="UniProtKB-KW"/>
</dbReference>
<keyword evidence="1" id="KW-0675">Receptor</keyword>
<proteinExistence type="predicted"/>
<comment type="caution">
    <text evidence="1">The sequence shown here is derived from an EMBL/GenBank/DDBJ whole genome shotgun (WGS) entry which is preliminary data.</text>
</comment>
<accession>A0A392SY68</accession>
<keyword evidence="1" id="KW-0418">Kinase</keyword>
<sequence>MINVALLCTNVTANLRSSMSSVVSMLEGRTVVTEFVDSSEVMDEKKMEVMRQ</sequence>
<reference evidence="1 2" key="1">
    <citation type="journal article" date="2018" name="Front. Plant Sci.">
        <title>Red Clover (Trifolium pratense) and Zigzag Clover (T. medium) - A Picture of Genomic Similarities and Differences.</title>
        <authorList>
            <person name="Dluhosova J."/>
            <person name="Istvanek J."/>
            <person name="Nedelnik J."/>
            <person name="Repkova J."/>
        </authorList>
    </citation>
    <scope>NUCLEOTIDE SEQUENCE [LARGE SCALE GENOMIC DNA]</scope>
    <source>
        <strain evidence="2">cv. 10/8</strain>
        <tissue evidence="1">Leaf</tissue>
    </source>
</reference>